<keyword evidence="2" id="KW-0732">Signal</keyword>
<feature type="signal peptide" evidence="2">
    <location>
        <begin position="1"/>
        <end position="26"/>
    </location>
</feature>
<evidence type="ECO:0000256" key="2">
    <source>
        <dbReference type="SAM" id="SignalP"/>
    </source>
</evidence>
<dbReference type="InterPro" id="IPR001563">
    <property type="entry name" value="Peptidase_S10"/>
</dbReference>
<comment type="similarity">
    <text evidence="1">Belongs to the peptidase S10 family.</text>
</comment>
<evidence type="ECO:0000313" key="4">
    <source>
        <dbReference type="Proteomes" id="UP000813462"/>
    </source>
</evidence>
<dbReference type="Gene3D" id="3.40.50.12670">
    <property type="match status" value="1"/>
</dbReference>
<dbReference type="PRINTS" id="PR00724">
    <property type="entry name" value="CRBOXYPTASEC"/>
</dbReference>
<dbReference type="InterPro" id="IPR029058">
    <property type="entry name" value="AB_hydrolase_fold"/>
</dbReference>
<evidence type="ECO:0008006" key="5">
    <source>
        <dbReference type="Google" id="ProtNLM"/>
    </source>
</evidence>
<dbReference type="Gene3D" id="3.40.50.1820">
    <property type="entry name" value="alpha/beta hydrolase"/>
    <property type="match status" value="1"/>
</dbReference>
<dbReference type="PANTHER" id="PTHR11802">
    <property type="entry name" value="SERINE PROTEASE FAMILY S10 SERINE CARBOXYPEPTIDASE"/>
    <property type="match status" value="1"/>
</dbReference>
<proteinExistence type="inferred from homology"/>
<dbReference type="FunFam" id="3.40.50.1820:FF:000072">
    <property type="entry name" value="Serine carboxypeptidase-like 19"/>
    <property type="match status" value="1"/>
</dbReference>
<dbReference type="GO" id="GO:0004185">
    <property type="term" value="F:serine-type carboxypeptidase activity"/>
    <property type="evidence" value="ECO:0007669"/>
    <property type="project" value="InterPro"/>
</dbReference>
<dbReference type="AlphaFoldDB" id="A0A978UUT7"/>
<dbReference type="PANTHER" id="PTHR11802:SF335">
    <property type="entry name" value="SERINE CARBOXYPEPTIDASE-LIKE 18"/>
    <property type="match status" value="1"/>
</dbReference>
<dbReference type="FunFam" id="3.40.50.12670:FF:000002">
    <property type="entry name" value="Carboxypeptidase"/>
    <property type="match status" value="1"/>
</dbReference>
<dbReference type="Pfam" id="PF00450">
    <property type="entry name" value="Peptidase_S10"/>
    <property type="match status" value="1"/>
</dbReference>
<dbReference type="EMBL" id="JAEACU010000009">
    <property type="protein sequence ID" value="KAH7518637.1"/>
    <property type="molecule type" value="Genomic_DNA"/>
</dbReference>
<dbReference type="GO" id="GO:0019748">
    <property type="term" value="P:secondary metabolic process"/>
    <property type="evidence" value="ECO:0007669"/>
    <property type="project" value="TreeGrafter"/>
</dbReference>
<comment type="caution">
    <text evidence="3">The sequence shown here is derived from an EMBL/GenBank/DDBJ whole genome shotgun (WGS) entry which is preliminary data.</text>
</comment>
<dbReference type="SUPFAM" id="SSF53474">
    <property type="entry name" value="alpha/beta-Hydrolases"/>
    <property type="match status" value="1"/>
</dbReference>
<evidence type="ECO:0000313" key="3">
    <source>
        <dbReference type="EMBL" id="KAH7518637.1"/>
    </source>
</evidence>
<dbReference type="GO" id="GO:0016747">
    <property type="term" value="F:acyltransferase activity, transferring groups other than amino-acyl groups"/>
    <property type="evidence" value="ECO:0007669"/>
    <property type="project" value="TreeGrafter"/>
</dbReference>
<organism evidence="3 4">
    <name type="scientific">Ziziphus jujuba var. spinosa</name>
    <dbReference type="NCBI Taxonomy" id="714518"/>
    <lineage>
        <taxon>Eukaryota</taxon>
        <taxon>Viridiplantae</taxon>
        <taxon>Streptophyta</taxon>
        <taxon>Embryophyta</taxon>
        <taxon>Tracheophyta</taxon>
        <taxon>Spermatophyta</taxon>
        <taxon>Magnoliopsida</taxon>
        <taxon>eudicotyledons</taxon>
        <taxon>Gunneridae</taxon>
        <taxon>Pentapetalae</taxon>
        <taxon>rosids</taxon>
        <taxon>fabids</taxon>
        <taxon>Rosales</taxon>
        <taxon>Rhamnaceae</taxon>
        <taxon>Paliureae</taxon>
        <taxon>Ziziphus</taxon>
    </lineage>
</organism>
<sequence length="533" mass="59972">MAFASSVQFCSLQWLLILLCLGNTYSQSIVKTLPGFSGLLPFKLETGVSYGIVLNLKSGFGQTMAFDSSIKFCSLQWLLILLCLGNTFSQSIVKTLPGFSGLLPFKLETGYVNVERSEFFYYFVESQGNPLTDPLILLHHGGPGCTGLTALLYQIGPLAFDPSTYEAALPSLKLVPNSWTQIASIIFVDAPIGTGFSYSTRAEDYTVSSDTNTASMLGKFIRKWLKGHLRFKANPFFVGGDSYGGLVAPIITREIVEGNKAGLEPFINLKGYYVESPHTDTSLEENSKIPYAYGMGLISYSLYKRAKRSCKGEYLNVEPTNLKCLEDLDKISECTGNLNIHHILRPNCALSLPMPNKDKQARRSIEETNSRYNRHRYLNFWCMATENSVFNRWANNKSVQNALQVRKGTVTDWTRCNDSVTYGSYIYDVESAIGYHKYLTNMRIKVLIFTGDHDMRVTHISTEEWIKSLNLTIDDDWRAWYINGQIAGYTETYKKSKYSLTYATVKGAGHSPTEYKSAECYGMFDSWVNNYPL</sequence>
<reference evidence="3" key="1">
    <citation type="journal article" date="2021" name="Front. Plant Sci.">
        <title>Chromosome-Scale Genome Assembly for Chinese Sour Jujube and Insights Into Its Genome Evolution and Domestication Signature.</title>
        <authorList>
            <person name="Shen L.-Y."/>
            <person name="Luo H."/>
            <person name="Wang X.-L."/>
            <person name="Wang X.-M."/>
            <person name="Qiu X.-J."/>
            <person name="Liu H."/>
            <person name="Zhou S.-S."/>
            <person name="Jia K.-H."/>
            <person name="Nie S."/>
            <person name="Bao Y.-T."/>
            <person name="Zhang R.-G."/>
            <person name="Yun Q.-Z."/>
            <person name="Chai Y.-H."/>
            <person name="Lu J.-Y."/>
            <person name="Li Y."/>
            <person name="Zhao S.-W."/>
            <person name="Mao J.-F."/>
            <person name="Jia S.-G."/>
            <person name="Mao Y.-M."/>
        </authorList>
    </citation>
    <scope>NUCLEOTIDE SEQUENCE</scope>
    <source>
        <strain evidence="3">AT0</strain>
        <tissue evidence="3">Leaf</tissue>
    </source>
</reference>
<dbReference type="GO" id="GO:0006508">
    <property type="term" value="P:proteolysis"/>
    <property type="evidence" value="ECO:0007669"/>
    <property type="project" value="InterPro"/>
</dbReference>
<evidence type="ECO:0000256" key="1">
    <source>
        <dbReference type="ARBA" id="ARBA00009431"/>
    </source>
</evidence>
<gene>
    <name evidence="3" type="ORF">FEM48_Zijuj09G0192200</name>
</gene>
<feature type="chain" id="PRO_5037124883" description="Serine carboxypeptidase-like 18" evidence="2">
    <location>
        <begin position="27"/>
        <end position="533"/>
    </location>
</feature>
<protein>
    <recommendedName>
        <fullName evidence="5">Serine carboxypeptidase-like 18</fullName>
    </recommendedName>
</protein>
<dbReference type="Proteomes" id="UP000813462">
    <property type="component" value="Unassembled WGS sequence"/>
</dbReference>
<name>A0A978UUT7_ZIZJJ</name>
<accession>A0A978UUT7</accession>